<dbReference type="AlphaFoldDB" id="T0I5V4"/>
<dbReference type="InterPro" id="IPR028098">
    <property type="entry name" value="Glyco_trans_4-like_N"/>
</dbReference>
<dbReference type="Gene3D" id="3.40.50.2000">
    <property type="entry name" value="Glycogen Phosphorylase B"/>
    <property type="match status" value="2"/>
</dbReference>
<evidence type="ECO:0008006" key="6">
    <source>
        <dbReference type="Google" id="ProtNLM"/>
    </source>
</evidence>
<name>T0I5V4_9SPHN</name>
<keyword evidence="1" id="KW-0808">Transferase</keyword>
<gene>
    <name evidence="4" type="ORF">L284_00110</name>
</gene>
<organism evidence="4 5">
    <name type="scientific">Novosphingobium lindaniclasticum LE124</name>
    <dbReference type="NCBI Taxonomy" id="1096930"/>
    <lineage>
        <taxon>Bacteria</taxon>
        <taxon>Pseudomonadati</taxon>
        <taxon>Pseudomonadota</taxon>
        <taxon>Alphaproteobacteria</taxon>
        <taxon>Sphingomonadales</taxon>
        <taxon>Sphingomonadaceae</taxon>
        <taxon>Novosphingobium</taxon>
    </lineage>
</organism>
<feature type="domain" description="Glycosyl transferase family 1" evidence="2">
    <location>
        <begin position="214"/>
        <end position="361"/>
    </location>
</feature>
<dbReference type="PANTHER" id="PTHR46401:SF2">
    <property type="entry name" value="GLYCOSYLTRANSFERASE WBBK-RELATED"/>
    <property type="match status" value="1"/>
</dbReference>
<dbReference type="GO" id="GO:0009103">
    <property type="term" value="P:lipopolysaccharide biosynthetic process"/>
    <property type="evidence" value="ECO:0007669"/>
    <property type="project" value="TreeGrafter"/>
</dbReference>
<dbReference type="GO" id="GO:0016757">
    <property type="term" value="F:glycosyltransferase activity"/>
    <property type="evidence" value="ECO:0007669"/>
    <property type="project" value="InterPro"/>
</dbReference>
<evidence type="ECO:0000259" key="3">
    <source>
        <dbReference type="Pfam" id="PF13439"/>
    </source>
</evidence>
<dbReference type="Pfam" id="PF00534">
    <property type="entry name" value="Glycos_transf_1"/>
    <property type="match status" value="1"/>
</dbReference>
<dbReference type="eggNOG" id="COG0438">
    <property type="taxonomic scope" value="Bacteria"/>
</dbReference>
<dbReference type="EMBL" id="ATHL01000001">
    <property type="protein sequence ID" value="EQB19723.1"/>
    <property type="molecule type" value="Genomic_DNA"/>
</dbReference>
<dbReference type="CDD" id="cd03809">
    <property type="entry name" value="GT4_MtfB-like"/>
    <property type="match status" value="1"/>
</dbReference>
<accession>T0I5V4</accession>
<evidence type="ECO:0000313" key="5">
    <source>
        <dbReference type="Proteomes" id="UP000015527"/>
    </source>
</evidence>
<feature type="domain" description="Glycosyltransferase subfamily 4-like N-terminal" evidence="3">
    <location>
        <begin position="43"/>
        <end position="194"/>
    </location>
</feature>
<comment type="caution">
    <text evidence="4">The sequence shown here is derived from an EMBL/GenBank/DDBJ whole genome shotgun (WGS) entry which is preliminary data.</text>
</comment>
<dbReference type="InterPro" id="IPR001296">
    <property type="entry name" value="Glyco_trans_1"/>
</dbReference>
<dbReference type="RefSeq" id="WP_021232025.1">
    <property type="nucleotide sequence ID" value="NZ_ATHL01000001.1"/>
</dbReference>
<dbReference type="PANTHER" id="PTHR46401">
    <property type="entry name" value="GLYCOSYLTRANSFERASE WBBK-RELATED"/>
    <property type="match status" value="1"/>
</dbReference>
<reference evidence="4 5" key="1">
    <citation type="journal article" date="2013" name="Genome Announc.">
        <title>Genome Sequence of Novosphingobium lindaniclasticum LE124T, Isolated from a Hexachlorocyclohexane Dumpsite.</title>
        <authorList>
            <person name="Saxena A."/>
            <person name="Nayyar N."/>
            <person name="Sangwan N."/>
            <person name="Kumari R."/>
            <person name="Khurana J.P."/>
            <person name="Lal R."/>
        </authorList>
    </citation>
    <scope>NUCLEOTIDE SEQUENCE [LARGE SCALE GENOMIC DNA]</scope>
    <source>
        <strain evidence="4 5">LE124</strain>
    </source>
</reference>
<evidence type="ECO:0000313" key="4">
    <source>
        <dbReference type="EMBL" id="EQB19723.1"/>
    </source>
</evidence>
<proteinExistence type="predicted"/>
<evidence type="ECO:0000256" key="1">
    <source>
        <dbReference type="ARBA" id="ARBA00022679"/>
    </source>
</evidence>
<protein>
    <recommendedName>
        <fullName evidence="6">Glycosyl transferase family 1 domain-containing protein</fullName>
    </recommendedName>
</protein>
<dbReference type="Pfam" id="PF13439">
    <property type="entry name" value="Glyco_transf_4"/>
    <property type="match status" value="1"/>
</dbReference>
<dbReference type="Proteomes" id="UP000015527">
    <property type="component" value="Unassembled WGS sequence"/>
</dbReference>
<keyword evidence="5" id="KW-1185">Reference proteome</keyword>
<evidence type="ECO:0000259" key="2">
    <source>
        <dbReference type="Pfam" id="PF00534"/>
    </source>
</evidence>
<sequence>MQAVFGSSASKRFPVDLFFEIKGSSTIMPAIDINGKFLTGGLNGVHRTAAHYSEQLIKRMAVEHEVRLLAPPGAVLTPEMAHLNITSVAGRWGRGQGWEMITLPRQAKGRLLVNLCNLAPLLHANSVAMIHDAQIFLHPKDYSPRQVMAYKRLLPWIGRRARRIITVSEYARQTLARYRIAPFDKIDVVHNGTDHLLTVEPDRRILERHGLGRGEYVLAIGTAKHYKNLSRVFDALREALPGGRKLVVAGGPAASTYSAKGWQPPENTVFTGFVTDGELRALYESAAVFVFPSLTEGFGLPPVEAMHFGTPVVSARAGAMPEVCGDAVLLVDPDDPRAFRSAVLSILENDLVSEDLAGKGRARAQQLTWEHAGERLYAIISSLLEEDARNPPCDRRASP</sequence>
<dbReference type="SUPFAM" id="SSF53756">
    <property type="entry name" value="UDP-Glycosyltransferase/glycogen phosphorylase"/>
    <property type="match status" value="1"/>
</dbReference>